<feature type="compositionally biased region" description="Polar residues" evidence="1">
    <location>
        <begin position="296"/>
        <end position="308"/>
    </location>
</feature>
<dbReference type="Gene3D" id="2.150.10.10">
    <property type="entry name" value="Serralysin-like metalloprotease, C-terminal"/>
    <property type="match status" value="1"/>
</dbReference>
<evidence type="ECO:0008006" key="4">
    <source>
        <dbReference type="Google" id="ProtNLM"/>
    </source>
</evidence>
<feature type="region of interest" description="Disordered" evidence="1">
    <location>
        <begin position="296"/>
        <end position="322"/>
    </location>
</feature>
<name>A0A7D7N2N7_9NEIS</name>
<dbReference type="PROSITE" id="PS00330">
    <property type="entry name" value="HEMOLYSIN_CALCIUM"/>
    <property type="match status" value="1"/>
</dbReference>
<accession>A0A7D7N2N7</accession>
<dbReference type="SUPFAM" id="SSF49313">
    <property type="entry name" value="Cadherin-like"/>
    <property type="match status" value="1"/>
</dbReference>
<dbReference type="KEGG" id="nsg:H3L94_08655"/>
<protein>
    <recommendedName>
        <fullName evidence="4">Ig-like domain-containing protein</fullName>
    </recommendedName>
</protein>
<proteinExistence type="predicted"/>
<dbReference type="Gene3D" id="2.60.40.2700">
    <property type="match status" value="6"/>
</dbReference>
<dbReference type="Proteomes" id="UP000514752">
    <property type="component" value="Chromosome"/>
</dbReference>
<dbReference type="PANTHER" id="PTHR31149">
    <property type="entry name" value="EXPRESSED PROTEIN"/>
    <property type="match status" value="1"/>
</dbReference>
<dbReference type="SUPFAM" id="SSF141072">
    <property type="entry name" value="CalX-like"/>
    <property type="match status" value="2"/>
</dbReference>
<evidence type="ECO:0000313" key="3">
    <source>
        <dbReference type="Proteomes" id="UP000514752"/>
    </source>
</evidence>
<gene>
    <name evidence="2" type="ORF">H3L94_08655</name>
</gene>
<feature type="compositionally biased region" description="Polar residues" evidence="1">
    <location>
        <begin position="1568"/>
        <end position="1578"/>
    </location>
</feature>
<evidence type="ECO:0000256" key="1">
    <source>
        <dbReference type="SAM" id="MobiDB-lite"/>
    </source>
</evidence>
<feature type="compositionally biased region" description="Pro residues" evidence="1">
    <location>
        <begin position="170"/>
        <end position="227"/>
    </location>
</feature>
<reference evidence="2 3" key="1">
    <citation type="submission" date="2020-07" db="EMBL/GenBank/DDBJ databases">
        <title>Genomic diversity of species in the Neisseriaceae family.</title>
        <authorList>
            <person name="Vincent A.T."/>
            <person name="Bernet E."/>
            <person name="Veyrier F.J."/>
        </authorList>
    </citation>
    <scope>NUCLEOTIDE SEQUENCE [LARGE SCALE GENOMIC DNA]</scope>
    <source>
        <strain evidence="2 3">DSM 22244</strain>
    </source>
</reference>
<dbReference type="Pfam" id="PF00353">
    <property type="entry name" value="HemolysinCabind"/>
    <property type="match status" value="1"/>
</dbReference>
<dbReference type="Gene3D" id="2.60.40.2030">
    <property type="match status" value="2"/>
</dbReference>
<feature type="compositionally biased region" description="Polar residues" evidence="1">
    <location>
        <begin position="393"/>
        <end position="409"/>
    </location>
</feature>
<organism evidence="2 3">
    <name type="scientific">Neisseria shayeganii</name>
    <dbReference type="NCBI Taxonomy" id="607712"/>
    <lineage>
        <taxon>Bacteria</taxon>
        <taxon>Pseudomonadati</taxon>
        <taxon>Pseudomonadota</taxon>
        <taxon>Betaproteobacteria</taxon>
        <taxon>Neisseriales</taxon>
        <taxon>Neisseriaceae</taxon>
        <taxon>Neisseria</taxon>
    </lineage>
</organism>
<dbReference type="InterPro" id="IPR015919">
    <property type="entry name" value="Cadherin-like_sf"/>
</dbReference>
<dbReference type="InterPro" id="IPR018511">
    <property type="entry name" value="Hemolysin-typ_Ca-bd_CS"/>
</dbReference>
<sequence>MAATLTIVNQHGQTLAAHRLGNTPLSIRAQDQVQYQLAGEGGLAPANVEAARAGNDLLVRIDGEAALTIKDYFLLDDSGLKNPLLGMNGNGQYVAYGIVEAPSVLPVEHVLAEEVAGVGVAAGEGASVSALTAFGIGTLALGGLALAASNGGENNATNPDKNQPQTPLDPNQPAPPPADNGNITPPPSGGMNPPPSGGGSTNPPPSGGTNPPPSGGGTTPPPQPPKPNGSITIEGDAKVGQTLTAKISDADGVSGSPKYQWLADGQPIQGATQSTYTLTANEKGKAISVQAIYTDSKNTAESPTSAATAQVIEGTPAPPPTHTPNGSITIEGEAKVGQTLTAKITDSDGVSASPQYQWLADGQPIQGAMQSTYTLTANEKGKAISVQATYTDGKNTAESPTSAATSQVIEDTPAPPPTPTPNGSITIEGDAKVGQTLTAKITDNDGVSGSPQYQWLADGKPIANATQSTYTLTANEKGKAISVQATYTDGQNTAENPTSAATAPVIEDTPAPPSAPNGKVVINGEARVGQTLTAQVEDADGVDAAAIEYQWYADGIPIPNAVAQTYQLTAAEKDLPITVRASYTDRADQDESPLSAETAPVADAAPLPPTGNQAPTDIALTSNKLPENQASAIIGRFTTSDPDQGDSHSYTVDDPRFEISADGTLKLKAGERVEYAQEQQITLKVTSDDSHGGKLTKTFILEVGDDPNYPAPPDSNRPGSVRIEGEPHSGATLTAVISDDNGVPASGVRYQWYRSNDKIDGATTSRYTLENKDINHKISVVVQYADNAGYPESHAAITPHIQYAGREHHLGSVAIRGEVQVGKTLSALITDADGVPPQNEVQYQWRALRKDGQQFEDIPGANDPTYLIRESDLDSAFSVIVKYTDLKGFHEHRGSTATIRAIVADAVAQPLIEHGNYELRGSFTVIPQPDAESAWVRYTDEQDVEHTVRWHKQNGVWQAEGTLPEGTTLDSNTGAFFVPGELAKDLQHGFAANTIGGAESAGVRFYPYIDAVGNQVPHEPVILPGGYHSDYGSDIGGLIVKPGQNTEVLTLRYQDESGAEKTLTVTRDLYRIRWTLEPEVTTDSGIIFNSETGTLQFEPRVLADGSTLTAVSHNRVSGVSHTSTHTIPHDAPGKPLFEKGDPANAGLTEHGAMRVTPGTDTDRLSVSYDSENDGRQTLIIEKHGDTWQAQSTLPTTIALNAQTGALTFSAAALKDYSQLNTVSGNSHTPYTTAAYDYSGAAVSLPNPPKLASGSLEGSVVITPDMDGAQATVEMVVRYTDENGAQKTLYTYSSYLDGWVFAESSYGTALPNGTGGVYIDRQSGVLTLSPDAVRDGSAVNAQAIGANWKDYPAAAEPFTAGQDSATPPALLSLSGAERVSEGESGEYTVRLSKAAATDVSVDVKILAPAGEEGLFSVSQQRITIAAGETTASFNVAVADDGKSGSRGNFQVALANPQGAALGFDAGVSTQVSDTTPTPPSAPNIFQGIEPGSVRITPAWNADGLSVRYTDEKGQEQRLSFSKNADGEWTAAGSLPEHVQVGDDYGSFALNIGAQGVRDGSDVRARSHLGNLSSDETSQKAGYDRYDPAEHPNAQADHHPLAIGQSIDIDVLANDTDPQGNATLDRASLTLHSYQGSGNRIETYDGVWEIVDGKVRYTPKNDTPEYSPSPVYYTVADNNGNLSERTPIHLKYAFPPAAVSLSGSASVEEGKSGTYTLELDRPSEDPIDVVLKVSYLGGSERKDFVLFGETWTETIRAGNRAQSFYLNALRDTVADGGESYRIDIVSVGGNAVIGAQTAVTTQITDVSTPQDAARAPDPAAIAMSAAGITVTPAAKTNALNLYYTKADGETTSFVLGQYGGKWDDWAPDNIQVGTNGQLTLPADLLKKGSDLVVVAVHHHDDGRYEAQTIAHLDAQGHIQLRSADNPHLERDDILIAPGAEKQLAGLLGSVHPDQLPDWLDQEAPRLLAQSDPDARHHLDGSAGDDTLISLNGADRLEGGAGADSFVFLADAHASLKADHILDFHAGEDLIRLIGGSRNIEADSVRFDTASQTLSYHSSGEGGSQEHHIRIDSHNGLRLMEDDILSNLHIL</sequence>
<dbReference type="EMBL" id="CP059567">
    <property type="protein sequence ID" value="QMT39925.1"/>
    <property type="molecule type" value="Genomic_DNA"/>
</dbReference>
<dbReference type="PANTHER" id="PTHR31149:SF11">
    <property type="entry name" value="187-KDA MICROTUBULE-ASSOCIATED PROTEIN AIR9"/>
    <property type="match status" value="1"/>
</dbReference>
<feature type="region of interest" description="Disordered" evidence="1">
    <location>
        <begin position="151"/>
        <end position="234"/>
    </location>
</feature>
<dbReference type="GO" id="GO:0016020">
    <property type="term" value="C:membrane"/>
    <property type="evidence" value="ECO:0007669"/>
    <property type="project" value="InterPro"/>
</dbReference>
<dbReference type="InterPro" id="IPR038081">
    <property type="entry name" value="CalX-like_sf"/>
</dbReference>
<dbReference type="RefSeq" id="WP_182121687.1">
    <property type="nucleotide sequence ID" value="NZ_CP059567.1"/>
</dbReference>
<dbReference type="Pfam" id="PF17963">
    <property type="entry name" value="Big_9"/>
    <property type="match status" value="1"/>
</dbReference>
<dbReference type="InterPro" id="IPR011049">
    <property type="entry name" value="Serralysin-like_metalloprot_C"/>
</dbReference>
<feature type="region of interest" description="Disordered" evidence="1">
    <location>
        <begin position="1565"/>
        <end position="1590"/>
    </location>
</feature>
<feature type="region of interest" description="Disordered" evidence="1">
    <location>
        <begin position="393"/>
        <end position="428"/>
    </location>
</feature>
<dbReference type="InterPro" id="IPR001343">
    <property type="entry name" value="Hemolysn_Ca-bd"/>
</dbReference>
<evidence type="ECO:0000313" key="2">
    <source>
        <dbReference type="EMBL" id="QMT39925.1"/>
    </source>
</evidence>
<dbReference type="SUPFAM" id="SSF51120">
    <property type="entry name" value="beta-Roll"/>
    <property type="match status" value="1"/>
</dbReference>
<feature type="compositionally biased region" description="Polar residues" evidence="1">
    <location>
        <begin position="153"/>
        <end position="163"/>
    </location>
</feature>
<dbReference type="GO" id="GO:0005509">
    <property type="term" value="F:calcium ion binding"/>
    <property type="evidence" value="ECO:0007669"/>
    <property type="project" value="InterPro"/>
</dbReference>
<feature type="compositionally biased region" description="Basic and acidic residues" evidence="1">
    <location>
        <begin position="1580"/>
        <end position="1590"/>
    </location>
</feature>